<dbReference type="EMBL" id="QFWV02000004">
    <property type="protein sequence ID" value="RKF07677.1"/>
    <property type="molecule type" value="Genomic_DNA"/>
</dbReference>
<keyword evidence="2" id="KW-1185">Reference proteome</keyword>
<proteinExistence type="predicted"/>
<sequence>MSGIWTVLSLEKGDLELKLLPGIGGRLWDIVFRGRSLLFQNPDLIGRAVDLNALGELPTRSPQFGFPLWGGEKTWIAPDSAWIGGAPFPMLDSGPYGVESQTCDRIAMASETCPLTSLSVQRRITLASETEWSIEHQITNKGAAARHVGIWSVMMIDHRASIGVATSAPTIEPVFGNAGTLVQPADAGIVCTCAERQEFKVGLPNPDGRTLIRFGDGDTWLLCATDPQEEADAWAHGHPFEVFNSGDYAYCEAEWHSPAKTLERGEAMSFRQTFRIWSGDQVPGDIGLGPSDQELITCMF</sequence>
<organism evidence="1 2">
    <name type="scientific">Oceaniradius stylonematis</name>
    <dbReference type="NCBI Taxonomy" id="2184161"/>
    <lineage>
        <taxon>Bacteria</taxon>
        <taxon>Pseudomonadati</taxon>
        <taxon>Pseudomonadota</taxon>
        <taxon>Alphaproteobacteria</taxon>
        <taxon>Hyphomicrobiales</taxon>
        <taxon>Ahrensiaceae</taxon>
        <taxon>Oceaniradius</taxon>
    </lineage>
</organism>
<accession>A0A3A8ABK4</accession>
<evidence type="ECO:0008006" key="3">
    <source>
        <dbReference type="Google" id="ProtNLM"/>
    </source>
</evidence>
<comment type="caution">
    <text evidence="1">The sequence shown here is derived from an EMBL/GenBank/DDBJ whole genome shotgun (WGS) entry which is preliminary data.</text>
</comment>
<dbReference type="RefSeq" id="WP_109765482.1">
    <property type="nucleotide sequence ID" value="NZ_QFWV02000004.1"/>
</dbReference>
<dbReference type="Proteomes" id="UP000246132">
    <property type="component" value="Unassembled WGS sequence"/>
</dbReference>
<evidence type="ECO:0000313" key="1">
    <source>
        <dbReference type="EMBL" id="RKF07677.1"/>
    </source>
</evidence>
<reference evidence="1 2" key="1">
    <citation type="journal article" date="2018" name="Int. J. Syst. Bacteriol.">
        <title>Oceaniradius stylonemae gen. nov., sp. nov., isolated from a red alga, Stylonema cornu-cervi.</title>
        <authorList>
            <person name="Jeong S."/>
        </authorList>
    </citation>
    <scope>NUCLEOTIDE SEQUENCE [LARGE SCALE GENOMIC DNA]</scope>
    <source>
        <strain evidence="1 2">StC1</strain>
    </source>
</reference>
<dbReference type="OrthoDB" id="5914937at2"/>
<dbReference type="AlphaFoldDB" id="A0A3A8ABK4"/>
<name>A0A3A8ABK4_9HYPH</name>
<protein>
    <recommendedName>
        <fullName evidence="3">DUF4380 domain-containing protein</fullName>
    </recommendedName>
</protein>
<evidence type="ECO:0000313" key="2">
    <source>
        <dbReference type="Proteomes" id="UP000246132"/>
    </source>
</evidence>
<gene>
    <name evidence="1" type="ORF">DEM25_007915</name>
</gene>